<evidence type="ECO:0000313" key="5">
    <source>
        <dbReference type="EMBL" id="RVD92690.1"/>
    </source>
</evidence>
<dbReference type="Pfam" id="PF00338">
    <property type="entry name" value="Ribosomal_S10"/>
    <property type="match status" value="1"/>
</dbReference>
<dbReference type="EMBL" id="RCSS01000159">
    <property type="protein sequence ID" value="RVD92690.1"/>
    <property type="molecule type" value="Genomic_DNA"/>
</dbReference>
<dbReference type="GO" id="GO:0006412">
    <property type="term" value="P:translation"/>
    <property type="evidence" value="ECO:0007669"/>
    <property type="project" value="InterPro"/>
</dbReference>
<dbReference type="GO" id="GO:0005840">
    <property type="term" value="C:ribosome"/>
    <property type="evidence" value="ECO:0007669"/>
    <property type="project" value="UniProtKB-KW"/>
</dbReference>
<evidence type="ECO:0000313" key="6">
    <source>
        <dbReference type="Proteomes" id="UP000282876"/>
    </source>
</evidence>
<proteinExistence type="inferred from homology"/>
<sequence length="121" mass="13963">MNDVSIKEKELEHTINEPIINAQFDLSSTDKHLIERVCDSFINFARIYAPDCKDVCRLKTLKGDITTRKAPCGNGTASWDRYRISVHQRRYNFSIPNSVLEKFINFLKGTNVDITLTIKKK</sequence>
<comment type="caution">
    <text evidence="5">The sequence shown here is derived from an EMBL/GenBank/DDBJ whole genome shotgun (WGS) entry which is preliminary data.</text>
</comment>
<keyword evidence="3" id="KW-0687">Ribonucleoprotein</keyword>
<dbReference type="Proteomes" id="UP000282876">
    <property type="component" value="Unassembled WGS sequence"/>
</dbReference>
<reference evidence="5 6" key="1">
    <citation type="submission" date="2018-10" db="EMBL/GenBank/DDBJ databases">
        <title>Draft genome sequence of the microsporidian Tubulinosema ratisbonensis.</title>
        <authorList>
            <person name="Polonais V."/>
            <person name="Peyretaillade E."/>
            <person name="Niehus S."/>
            <person name="Wawrzyniak I."/>
            <person name="Franchet A."/>
            <person name="Gaspin C."/>
            <person name="Reichstadt M."/>
            <person name="Belser C."/>
            <person name="Labadie K."/>
            <person name="Delbac F."/>
            <person name="Ferrandon D."/>
        </authorList>
    </citation>
    <scope>NUCLEOTIDE SEQUENCE [LARGE SCALE GENOMIC DNA]</scope>
    <source>
        <strain evidence="5 6">Franzen</strain>
    </source>
</reference>
<dbReference type="SMART" id="SM01403">
    <property type="entry name" value="Ribosomal_S10"/>
    <property type="match status" value="1"/>
</dbReference>
<protein>
    <submittedName>
        <fullName evidence="5">40S ribosomal S20</fullName>
    </submittedName>
</protein>
<dbReference type="STRING" id="291195.A0A437AND8"/>
<keyword evidence="2" id="KW-0689">Ribosomal protein</keyword>
<dbReference type="OrthoDB" id="10248551at2759"/>
<dbReference type="VEuPathDB" id="MicrosporidiaDB:TUBRATIS_007910"/>
<dbReference type="AlphaFoldDB" id="A0A437AND8"/>
<accession>A0A437AND8</accession>
<evidence type="ECO:0000256" key="1">
    <source>
        <dbReference type="ARBA" id="ARBA00007102"/>
    </source>
</evidence>
<dbReference type="PANTHER" id="PTHR11700">
    <property type="entry name" value="30S RIBOSOMAL PROTEIN S10 FAMILY MEMBER"/>
    <property type="match status" value="1"/>
</dbReference>
<keyword evidence="6" id="KW-1185">Reference proteome</keyword>
<dbReference type="GO" id="GO:0003735">
    <property type="term" value="F:structural constituent of ribosome"/>
    <property type="evidence" value="ECO:0007669"/>
    <property type="project" value="InterPro"/>
</dbReference>
<dbReference type="InterPro" id="IPR027486">
    <property type="entry name" value="Ribosomal_uS10_dom"/>
</dbReference>
<dbReference type="SUPFAM" id="SSF54999">
    <property type="entry name" value="Ribosomal protein S10"/>
    <property type="match status" value="1"/>
</dbReference>
<evidence type="ECO:0000259" key="4">
    <source>
        <dbReference type="SMART" id="SM01403"/>
    </source>
</evidence>
<organism evidence="5 6">
    <name type="scientific">Tubulinosema ratisbonensis</name>
    <dbReference type="NCBI Taxonomy" id="291195"/>
    <lineage>
        <taxon>Eukaryota</taxon>
        <taxon>Fungi</taxon>
        <taxon>Fungi incertae sedis</taxon>
        <taxon>Microsporidia</taxon>
        <taxon>Tubulinosematoidea</taxon>
        <taxon>Tubulinosematidae</taxon>
        <taxon>Tubulinosema</taxon>
    </lineage>
</organism>
<comment type="similarity">
    <text evidence="1">Belongs to the universal ribosomal protein uS10 family.</text>
</comment>
<gene>
    <name evidence="5" type="ORF">TUBRATIS_007910</name>
</gene>
<dbReference type="InterPro" id="IPR001848">
    <property type="entry name" value="Ribosomal_uS10"/>
</dbReference>
<dbReference type="InterPro" id="IPR036838">
    <property type="entry name" value="Ribosomal_uS10_dom_sf"/>
</dbReference>
<dbReference type="GO" id="GO:1990904">
    <property type="term" value="C:ribonucleoprotein complex"/>
    <property type="evidence" value="ECO:0007669"/>
    <property type="project" value="UniProtKB-KW"/>
</dbReference>
<name>A0A437AND8_9MICR</name>
<feature type="domain" description="Small ribosomal subunit protein uS10" evidence="4">
    <location>
        <begin position="23"/>
        <end position="115"/>
    </location>
</feature>
<evidence type="ECO:0000256" key="3">
    <source>
        <dbReference type="ARBA" id="ARBA00023274"/>
    </source>
</evidence>
<evidence type="ECO:0000256" key="2">
    <source>
        <dbReference type="ARBA" id="ARBA00022980"/>
    </source>
</evidence>
<dbReference type="Gene3D" id="3.30.70.600">
    <property type="entry name" value="Ribosomal protein S10 domain"/>
    <property type="match status" value="1"/>
</dbReference>